<dbReference type="SUPFAM" id="SSF109640">
    <property type="entry name" value="KRAB domain (Kruppel-associated box)"/>
    <property type="match status" value="1"/>
</dbReference>
<dbReference type="Proteomes" id="UP000008227">
    <property type="component" value="Chromosome 6"/>
</dbReference>
<name>A0A5G2RFC6_PIG</name>
<evidence type="ECO:0000313" key="2">
    <source>
        <dbReference type="Ensembl" id="ENSSSCP00000080540.1"/>
    </source>
</evidence>
<evidence type="ECO:0000259" key="1">
    <source>
        <dbReference type="PROSITE" id="PS50805"/>
    </source>
</evidence>
<dbReference type="Pfam" id="PF01352">
    <property type="entry name" value="KRAB"/>
    <property type="match status" value="1"/>
</dbReference>
<dbReference type="AlphaFoldDB" id="A0A5G2RFC6"/>
<dbReference type="GeneTree" id="ENSGT00940000164032"/>
<protein>
    <recommendedName>
        <fullName evidence="1">KRAB domain-containing protein</fullName>
    </recommendedName>
</protein>
<feature type="domain" description="KRAB" evidence="1">
    <location>
        <begin position="3"/>
        <end position="74"/>
    </location>
</feature>
<dbReference type="Ensembl" id="ENSSSCT00000103950.1">
    <property type="protein sequence ID" value="ENSSSCP00000080540.1"/>
    <property type="gene ID" value="ENSSSCG00000023195.4"/>
</dbReference>
<dbReference type="GO" id="GO:0006355">
    <property type="term" value="P:regulation of DNA-templated transcription"/>
    <property type="evidence" value="ECO:0007669"/>
    <property type="project" value="InterPro"/>
</dbReference>
<dbReference type="InterPro" id="IPR050169">
    <property type="entry name" value="Krueppel_C2H2_ZnF"/>
</dbReference>
<dbReference type="PANTHER" id="PTHR23232:SF163">
    <property type="entry name" value="ZINC FINGER PROTEIN 589"/>
    <property type="match status" value="1"/>
</dbReference>
<reference evidence="2" key="2">
    <citation type="submission" date="2025-08" db="UniProtKB">
        <authorList>
            <consortium name="Ensembl"/>
        </authorList>
    </citation>
    <scope>IDENTIFICATION</scope>
</reference>
<accession>A0A5G2RFC6</accession>
<reference evidence="2" key="1">
    <citation type="journal article" date="2020" name="Gigascience">
        <title>An improved pig reference genome sequence to enable pig genetics and genomics research.</title>
        <authorList>
            <person name="Warr A."/>
            <person name="Affara N."/>
            <person name="Aken B."/>
            <person name="Beiki H."/>
            <person name="Bickhart D.M."/>
            <person name="Billis K."/>
            <person name="Chow W."/>
            <person name="Eory L."/>
            <person name="Finlayson H.A."/>
            <person name="Flicek P."/>
            <person name="Giron C.G."/>
            <person name="Griffin D.K."/>
            <person name="Hall R."/>
            <person name="Hannum G."/>
            <person name="Hourlier T."/>
            <person name="Howe K."/>
            <person name="Hume D.A."/>
            <person name="Izuogu O."/>
            <person name="Kim K."/>
            <person name="Koren S."/>
            <person name="Liu H."/>
            <person name="Manchanda N."/>
            <person name="Martin F.J."/>
            <person name="Nonneman D.J."/>
            <person name="O'Connor R.E."/>
            <person name="Phillippy A.M."/>
            <person name="Rohrer G.A."/>
            <person name="Rosen B.D."/>
            <person name="Rund L.A."/>
            <person name="Sargent C.A."/>
            <person name="Schook L.B."/>
            <person name="Schroeder S.G."/>
            <person name="Schwartz A.S."/>
            <person name="Skinner B.M."/>
            <person name="Talbot R."/>
            <person name="Tseng E."/>
            <person name="Tuggle C.K."/>
            <person name="Watson M."/>
            <person name="Smith T.P.L."/>
            <person name="Archibald A.L."/>
        </authorList>
    </citation>
    <scope>NUCLEOTIDE SEQUENCE [LARGE SCALE GENOMIC DNA]</scope>
    <source>
        <strain evidence="2">Duroc</strain>
    </source>
</reference>
<proteinExistence type="predicted"/>
<sequence length="104" mass="12208">MGLWFKDVAIYFSQKEWECLHFAQKDLYREVMFENYNNLIALGFSNSKPDVISLLEQGKEPWLVRSKEIKNGVQVSNGDSDGEGHGRRSPSWLVRRRAALLRYW</sequence>
<dbReference type="CDD" id="cd07765">
    <property type="entry name" value="KRAB_A-box"/>
    <property type="match status" value="1"/>
</dbReference>
<evidence type="ECO:0000313" key="3">
    <source>
        <dbReference type="Proteomes" id="UP000008227"/>
    </source>
</evidence>
<reference evidence="2" key="3">
    <citation type="submission" date="2025-09" db="UniProtKB">
        <authorList>
            <consortium name="Ensembl"/>
        </authorList>
    </citation>
    <scope>IDENTIFICATION</scope>
</reference>
<dbReference type="PANTHER" id="PTHR23232">
    <property type="entry name" value="KRAB DOMAIN C2H2 ZINC FINGER"/>
    <property type="match status" value="1"/>
</dbReference>
<dbReference type="PROSITE" id="PS50805">
    <property type="entry name" value="KRAB"/>
    <property type="match status" value="1"/>
</dbReference>
<keyword evidence="3" id="KW-1185">Reference proteome</keyword>
<dbReference type="ExpressionAtlas" id="A0A5G2RFC6">
    <property type="expression patterns" value="baseline and differential"/>
</dbReference>
<dbReference type="InterPro" id="IPR001909">
    <property type="entry name" value="KRAB"/>
</dbReference>
<dbReference type="Bgee" id="ENSSSCG00000023195">
    <property type="expression patterns" value="Expressed in omentum and 45 other cell types or tissues"/>
</dbReference>
<dbReference type="Gene3D" id="6.10.140.140">
    <property type="match status" value="1"/>
</dbReference>
<dbReference type="SMART" id="SM00349">
    <property type="entry name" value="KRAB"/>
    <property type="match status" value="1"/>
</dbReference>
<organism evidence="2 3">
    <name type="scientific">Sus scrofa</name>
    <name type="common">Pig</name>
    <dbReference type="NCBI Taxonomy" id="9823"/>
    <lineage>
        <taxon>Eukaryota</taxon>
        <taxon>Metazoa</taxon>
        <taxon>Chordata</taxon>
        <taxon>Craniata</taxon>
        <taxon>Vertebrata</taxon>
        <taxon>Euteleostomi</taxon>
        <taxon>Mammalia</taxon>
        <taxon>Eutheria</taxon>
        <taxon>Laurasiatheria</taxon>
        <taxon>Artiodactyla</taxon>
        <taxon>Suina</taxon>
        <taxon>Suidae</taxon>
        <taxon>Sus</taxon>
    </lineage>
</organism>
<dbReference type="InterPro" id="IPR036051">
    <property type="entry name" value="KRAB_dom_sf"/>
</dbReference>